<dbReference type="AlphaFoldDB" id="A0A855U6C5"/>
<gene>
    <name evidence="2" type="ORF">DAI13_16920</name>
    <name evidence="3" type="ORF">MZO26_00255</name>
</gene>
<keyword evidence="1" id="KW-1133">Transmembrane helix</keyword>
<reference evidence="2 4" key="1">
    <citation type="submission" date="2018-04" db="EMBL/GenBank/DDBJ databases">
        <authorList>
            <person name="Van Tyne D."/>
        </authorList>
    </citation>
    <scope>NUCLEOTIDE SEQUENCE [LARGE SCALE GENOMIC DNA]</scope>
    <source>
        <strain evidence="2 4">B2535</strain>
    </source>
</reference>
<keyword evidence="1" id="KW-0812">Transmembrane</keyword>
<evidence type="ECO:0000313" key="3">
    <source>
        <dbReference type="EMBL" id="UPQ25712.1"/>
    </source>
</evidence>
<geneLocation type="plasmid" evidence="3 5">
    <name>pW163</name>
</geneLocation>
<protein>
    <submittedName>
        <fullName evidence="2">Uncharacterized protein</fullName>
    </submittedName>
</protein>
<evidence type="ECO:0000313" key="5">
    <source>
        <dbReference type="Proteomes" id="UP001139456"/>
    </source>
</evidence>
<proteinExistence type="predicted"/>
<sequence>MKNHDNISNILIVFFDKVVRLWSLFLFLIILIKIFFMSNTAIISKNIFYVTGIISVISALLLIWQEKRRAKV</sequence>
<dbReference type="Proteomes" id="UP001139456">
    <property type="component" value="Plasmid pW163"/>
</dbReference>
<organism evidence="2 4">
    <name type="scientific">Enterococcus faecalis</name>
    <name type="common">Streptococcus faecalis</name>
    <dbReference type="NCBI Taxonomy" id="1351"/>
    <lineage>
        <taxon>Bacteria</taxon>
        <taxon>Bacillati</taxon>
        <taxon>Bacillota</taxon>
        <taxon>Bacilli</taxon>
        <taxon>Lactobacillales</taxon>
        <taxon>Enterococcaceae</taxon>
        <taxon>Enterococcus</taxon>
    </lineage>
</organism>
<keyword evidence="3" id="KW-0614">Plasmid</keyword>
<dbReference type="EMBL" id="PZZH01000002">
    <property type="protein sequence ID" value="PTN72794.1"/>
    <property type="molecule type" value="Genomic_DNA"/>
</dbReference>
<keyword evidence="1" id="KW-0472">Membrane</keyword>
<name>A0A855U6C5_ENTFL</name>
<evidence type="ECO:0000313" key="2">
    <source>
        <dbReference type="EMBL" id="PTN72794.1"/>
    </source>
</evidence>
<dbReference type="Proteomes" id="UP000244140">
    <property type="component" value="Unassembled WGS sequence"/>
</dbReference>
<evidence type="ECO:0000256" key="1">
    <source>
        <dbReference type="SAM" id="Phobius"/>
    </source>
</evidence>
<reference evidence="3" key="2">
    <citation type="submission" date="2022-04" db="EMBL/GenBank/DDBJ databases">
        <title>Heterogeneous transmission of optrA in Enterococcus faecium and Enterococcus faecalis isolates from a swine farrow-to-finish operation.</title>
        <authorList>
            <person name="Xuan H."/>
        </authorList>
    </citation>
    <scope>NUCLEOTIDE SEQUENCE</scope>
    <source>
        <strain evidence="3">AKSZ-163</strain>
        <plasmid evidence="3">pW163</plasmid>
    </source>
</reference>
<evidence type="ECO:0000313" key="4">
    <source>
        <dbReference type="Proteomes" id="UP000244140"/>
    </source>
</evidence>
<feature type="transmembrane region" description="Helical" evidence="1">
    <location>
        <begin position="21"/>
        <end position="41"/>
    </location>
</feature>
<feature type="transmembrane region" description="Helical" evidence="1">
    <location>
        <begin position="47"/>
        <end position="64"/>
    </location>
</feature>
<accession>A0A855U6C5</accession>
<dbReference type="EMBL" id="CP096047">
    <property type="protein sequence ID" value="UPQ25712.1"/>
    <property type="molecule type" value="Genomic_DNA"/>
</dbReference>